<dbReference type="Pfam" id="PF08282">
    <property type="entry name" value="Hydrolase_3"/>
    <property type="match status" value="1"/>
</dbReference>
<dbReference type="GO" id="GO:0016787">
    <property type="term" value="F:hydrolase activity"/>
    <property type="evidence" value="ECO:0007669"/>
    <property type="project" value="UniProtKB-KW"/>
</dbReference>
<dbReference type="EMBL" id="JBHUOG010000001">
    <property type="protein sequence ID" value="MFD2791939.1"/>
    <property type="molecule type" value="Genomic_DNA"/>
</dbReference>
<comment type="caution">
    <text evidence="1">The sequence shown here is derived from an EMBL/GenBank/DDBJ whole genome shotgun (WGS) entry which is preliminary data.</text>
</comment>
<dbReference type="Gene3D" id="3.30.1240.10">
    <property type="match status" value="1"/>
</dbReference>
<protein>
    <submittedName>
        <fullName evidence="1">HAD family hydrolase</fullName>
        <ecNumber evidence="1">3.1.3.-</ecNumber>
    </submittedName>
</protein>
<dbReference type="InterPro" id="IPR036412">
    <property type="entry name" value="HAD-like_sf"/>
</dbReference>
<gene>
    <name evidence="1" type="ORF">ACFS27_00080</name>
</gene>
<reference evidence="2" key="1">
    <citation type="journal article" date="2019" name="Int. J. Syst. Evol. Microbiol.">
        <title>The Global Catalogue of Microorganisms (GCM) 10K type strain sequencing project: providing services to taxonomists for standard genome sequencing and annotation.</title>
        <authorList>
            <consortium name="The Broad Institute Genomics Platform"/>
            <consortium name="The Broad Institute Genome Sequencing Center for Infectious Disease"/>
            <person name="Wu L."/>
            <person name="Ma J."/>
        </authorList>
    </citation>
    <scope>NUCLEOTIDE SEQUENCE [LARGE SCALE GENOMIC DNA]</scope>
    <source>
        <strain evidence="2">CCM 7044</strain>
    </source>
</reference>
<name>A0ABW5VLW2_9MICO</name>
<keyword evidence="2" id="KW-1185">Reference proteome</keyword>
<dbReference type="Gene3D" id="3.40.50.1000">
    <property type="entry name" value="HAD superfamily/HAD-like"/>
    <property type="match status" value="1"/>
</dbReference>
<organism evidence="1 2">
    <name type="scientific">Promicromonospora vindobonensis</name>
    <dbReference type="NCBI Taxonomy" id="195748"/>
    <lineage>
        <taxon>Bacteria</taxon>
        <taxon>Bacillati</taxon>
        <taxon>Actinomycetota</taxon>
        <taxon>Actinomycetes</taxon>
        <taxon>Micrococcales</taxon>
        <taxon>Promicromonosporaceae</taxon>
        <taxon>Promicromonospora</taxon>
    </lineage>
</organism>
<sequence>MTTTYDISRQAALIALDIDGTIAIPGTTDVTDVVQAAVAEVRTAGHYVVLATGRSLVGVFPVARLLGLTECWVVASNGAVTARLSPQAPDGYLLHDVQTFDPAPVIHRARSAHPGVQIAAEEIGRGYRVTHVFAPTEVNGAQRHVDPDQIADQRTTRLILRAPGIADMRHKLQATGVTVNPYGSSWLDVTPPRLSKATALETIRILLGVHPQRTTAVGDGINDLELLAWAHRGVAMGHAPTELLDAADDITGTLEEDGAATVLRSLLPETIPAVR</sequence>
<evidence type="ECO:0000313" key="2">
    <source>
        <dbReference type="Proteomes" id="UP001597479"/>
    </source>
</evidence>
<dbReference type="RefSeq" id="WP_377179098.1">
    <property type="nucleotide sequence ID" value="NZ_JBHUOG010000001.1"/>
</dbReference>
<proteinExistence type="predicted"/>
<evidence type="ECO:0000313" key="1">
    <source>
        <dbReference type="EMBL" id="MFD2791939.1"/>
    </source>
</evidence>
<dbReference type="PROSITE" id="PS01229">
    <property type="entry name" value="COF_2"/>
    <property type="match status" value="1"/>
</dbReference>
<dbReference type="Proteomes" id="UP001597479">
    <property type="component" value="Unassembled WGS sequence"/>
</dbReference>
<accession>A0ABW5VLW2</accession>
<keyword evidence="1" id="KW-0378">Hydrolase</keyword>
<dbReference type="PANTHER" id="PTHR10000">
    <property type="entry name" value="PHOSPHOSERINE PHOSPHATASE"/>
    <property type="match status" value="1"/>
</dbReference>
<dbReference type="EC" id="3.1.3.-" evidence="1"/>
<dbReference type="InterPro" id="IPR023214">
    <property type="entry name" value="HAD_sf"/>
</dbReference>
<dbReference type="PANTHER" id="PTHR10000:SF8">
    <property type="entry name" value="HAD SUPERFAMILY HYDROLASE-LIKE, TYPE 3"/>
    <property type="match status" value="1"/>
</dbReference>
<dbReference type="SUPFAM" id="SSF56784">
    <property type="entry name" value="HAD-like"/>
    <property type="match status" value="1"/>
</dbReference>